<proteinExistence type="predicted"/>
<sequence length="116" mass="12515">MEIDPGSPVCIVSHHIYERHGAQWPRLKAPQMKSLCYSGELPTLGELELSVRHKNVSVMCTLIVLDCAGPSLCGRDLITALSNMGVTIGQLTAPELPAATSSSTYRVNSMLADYEA</sequence>
<name>A0ACB8D6E9_DERSI</name>
<dbReference type="Proteomes" id="UP000821865">
    <property type="component" value="Chromosome 3"/>
</dbReference>
<evidence type="ECO:0000313" key="2">
    <source>
        <dbReference type="Proteomes" id="UP000821865"/>
    </source>
</evidence>
<comment type="caution">
    <text evidence="1">The sequence shown here is derived from an EMBL/GenBank/DDBJ whole genome shotgun (WGS) entry which is preliminary data.</text>
</comment>
<evidence type="ECO:0000313" key="1">
    <source>
        <dbReference type="EMBL" id="KAH7959908.1"/>
    </source>
</evidence>
<protein>
    <submittedName>
        <fullName evidence="1">Uncharacterized protein</fullName>
    </submittedName>
</protein>
<keyword evidence="2" id="KW-1185">Reference proteome</keyword>
<organism evidence="1 2">
    <name type="scientific">Dermacentor silvarum</name>
    <name type="common">Tick</name>
    <dbReference type="NCBI Taxonomy" id="543639"/>
    <lineage>
        <taxon>Eukaryota</taxon>
        <taxon>Metazoa</taxon>
        <taxon>Ecdysozoa</taxon>
        <taxon>Arthropoda</taxon>
        <taxon>Chelicerata</taxon>
        <taxon>Arachnida</taxon>
        <taxon>Acari</taxon>
        <taxon>Parasitiformes</taxon>
        <taxon>Ixodida</taxon>
        <taxon>Ixodoidea</taxon>
        <taxon>Ixodidae</taxon>
        <taxon>Rhipicephalinae</taxon>
        <taxon>Dermacentor</taxon>
    </lineage>
</organism>
<accession>A0ACB8D6E9</accession>
<gene>
    <name evidence="1" type="ORF">HPB49_014791</name>
</gene>
<reference evidence="1" key="1">
    <citation type="submission" date="2020-05" db="EMBL/GenBank/DDBJ databases">
        <title>Large-scale comparative analyses of tick genomes elucidate their genetic diversity and vector capacities.</title>
        <authorList>
            <person name="Jia N."/>
            <person name="Wang J."/>
            <person name="Shi W."/>
            <person name="Du L."/>
            <person name="Sun Y."/>
            <person name="Zhan W."/>
            <person name="Jiang J."/>
            <person name="Wang Q."/>
            <person name="Zhang B."/>
            <person name="Ji P."/>
            <person name="Sakyi L.B."/>
            <person name="Cui X."/>
            <person name="Yuan T."/>
            <person name="Jiang B."/>
            <person name="Yang W."/>
            <person name="Lam T.T.-Y."/>
            <person name="Chang Q."/>
            <person name="Ding S."/>
            <person name="Wang X."/>
            <person name="Zhu J."/>
            <person name="Ruan X."/>
            <person name="Zhao L."/>
            <person name="Wei J."/>
            <person name="Que T."/>
            <person name="Du C."/>
            <person name="Cheng J."/>
            <person name="Dai P."/>
            <person name="Han X."/>
            <person name="Huang E."/>
            <person name="Gao Y."/>
            <person name="Liu J."/>
            <person name="Shao H."/>
            <person name="Ye R."/>
            <person name="Li L."/>
            <person name="Wei W."/>
            <person name="Wang X."/>
            <person name="Wang C."/>
            <person name="Yang T."/>
            <person name="Huo Q."/>
            <person name="Li W."/>
            <person name="Guo W."/>
            <person name="Chen H."/>
            <person name="Zhou L."/>
            <person name="Ni X."/>
            <person name="Tian J."/>
            <person name="Zhou Y."/>
            <person name="Sheng Y."/>
            <person name="Liu T."/>
            <person name="Pan Y."/>
            <person name="Xia L."/>
            <person name="Li J."/>
            <person name="Zhao F."/>
            <person name="Cao W."/>
        </authorList>
    </citation>
    <scope>NUCLEOTIDE SEQUENCE</scope>
    <source>
        <strain evidence="1">Dsil-2018</strain>
    </source>
</reference>
<dbReference type="EMBL" id="CM023472">
    <property type="protein sequence ID" value="KAH7959908.1"/>
    <property type="molecule type" value="Genomic_DNA"/>
</dbReference>